<organism evidence="2">
    <name type="scientific">Arundo donax</name>
    <name type="common">Giant reed</name>
    <name type="synonym">Donax arundinaceus</name>
    <dbReference type="NCBI Taxonomy" id="35708"/>
    <lineage>
        <taxon>Eukaryota</taxon>
        <taxon>Viridiplantae</taxon>
        <taxon>Streptophyta</taxon>
        <taxon>Embryophyta</taxon>
        <taxon>Tracheophyta</taxon>
        <taxon>Spermatophyta</taxon>
        <taxon>Magnoliopsida</taxon>
        <taxon>Liliopsida</taxon>
        <taxon>Poales</taxon>
        <taxon>Poaceae</taxon>
        <taxon>PACMAD clade</taxon>
        <taxon>Arundinoideae</taxon>
        <taxon>Arundineae</taxon>
        <taxon>Arundo</taxon>
    </lineage>
</organism>
<evidence type="ECO:0000313" key="2">
    <source>
        <dbReference type="EMBL" id="JAD20353.1"/>
    </source>
</evidence>
<name>A0A0A8Y5V1_ARUDO</name>
<feature type="region of interest" description="Disordered" evidence="1">
    <location>
        <begin position="28"/>
        <end position="55"/>
    </location>
</feature>
<evidence type="ECO:0000256" key="1">
    <source>
        <dbReference type="SAM" id="MobiDB-lite"/>
    </source>
</evidence>
<proteinExistence type="predicted"/>
<sequence>MALSFSHPPTHLDLGELSRFRALDLDGLHTGAAAPPPHHTNQRDMASAEFTFGST</sequence>
<dbReference type="AlphaFoldDB" id="A0A0A8Y5V1"/>
<accession>A0A0A8Y5V1</accession>
<reference evidence="2" key="2">
    <citation type="journal article" date="2015" name="Data Brief">
        <title>Shoot transcriptome of the giant reed, Arundo donax.</title>
        <authorList>
            <person name="Barrero R.A."/>
            <person name="Guerrero F.D."/>
            <person name="Moolhuijzen P."/>
            <person name="Goolsby J.A."/>
            <person name="Tidwell J."/>
            <person name="Bellgard S.E."/>
            <person name="Bellgard M.I."/>
        </authorList>
    </citation>
    <scope>NUCLEOTIDE SEQUENCE</scope>
    <source>
        <tissue evidence="2">Shoot tissue taken approximately 20 cm above the soil surface</tissue>
    </source>
</reference>
<dbReference type="EMBL" id="GBRH01277542">
    <property type="protein sequence ID" value="JAD20353.1"/>
    <property type="molecule type" value="Transcribed_RNA"/>
</dbReference>
<reference evidence="2" key="1">
    <citation type="submission" date="2014-09" db="EMBL/GenBank/DDBJ databases">
        <authorList>
            <person name="Magalhaes I.L.F."/>
            <person name="Oliveira U."/>
            <person name="Santos F.R."/>
            <person name="Vidigal T.H.D.A."/>
            <person name="Brescovit A.D."/>
            <person name="Santos A.J."/>
        </authorList>
    </citation>
    <scope>NUCLEOTIDE SEQUENCE</scope>
    <source>
        <tissue evidence="2">Shoot tissue taken approximately 20 cm above the soil surface</tissue>
    </source>
</reference>
<protein>
    <submittedName>
        <fullName evidence="2">Uncharacterized protein</fullName>
    </submittedName>
</protein>